<dbReference type="SUPFAM" id="SSF54277">
    <property type="entry name" value="CAD &amp; PB1 domains"/>
    <property type="match status" value="1"/>
</dbReference>
<dbReference type="EMBL" id="JANBTW010000028">
    <property type="protein sequence ID" value="KAJ2677781.1"/>
    <property type="molecule type" value="Genomic_DNA"/>
</dbReference>
<organism evidence="3 4">
    <name type="scientific">Coemansia spiralis</name>
    <dbReference type="NCBI Taxonomy" id="417178"/>
    <lineage>
        <taxon>Eukaryota</taxon>
        <taxon>Fungi</taxon>
        <taxon>Fungi incertae sedis</taxon>
        <taxon>Zoopagomycota</taxon>
        <taxon>Kickxellomycotina</taxon>
        <taxon>Kickxellomycetes</taxon>
        <taxon>Kickxellales</taxon>
        <taxon>Kickxellaceae</taxon>
        <taxon>Coemansia</taxon>
    </lineage>
</organism>
<dbReference type="SMART" id="SM00666">
    <property type="entry name" value="PB1"/>
    <property type="match status" value="1"/>
</dbReference>
<dbReference type="InterPro" id="IPR053793">
    <property type="entry name" value="PB1-like"/>
</dbReference>
<dbReference type="AlphaFoldDB" id="A0A9W8G7R7"/>
<dbReference type="CDD" id="cd05992">
    <property type="entry name" value="PB1"/>
    <property type="match status" value="1"/>
</dbReference>
<feature type="domain" description="PB1" evidence="2">
    <location>
        <begin position="90"/>
        <end position="176"/>
    </location>
</feature>
<feature type="region of interest" description="Disordered" evidence="1">
    <location>
        <begin position="514"/>
        <end position="544"/>
    </location>
</feature>
<feature type="compositionally biased region" description="Pro residues" evidence="1">
    <location>
        <begin position="281"/>
        <end position="291"/>
    </location>
</feature>
<dbReference type="Pfam" id="PF00564">
    <property type="entry name" value="PB1"/>
    <property type="match status" value="1"/>
</dbReference>
<evidence type="ECO:0000313" key="4">
    <source>
        <dbReference type="Proteomes" id="UP001151518"/>
    </source>
</evidence>
<feature type="compositionally biased region" description="Basic and acidic residues" evidence="1">
    <location>
        <begin position="1"/>
        <end position="17"/>
    </location>
</feature>
<proteinExistence type="predicted"/>
<evidence type="ECO:0000259" key="2">
    <source>
        <dbReference type="PROSITE" id="PS51745"/>
    </source>
</evidence>
<dbReference type="OrthoDB" id="5590833at2759"/>
<evidence type="ECO:0000256" key="1">
    <source>
        <dbReference type="SAM" id="MobiDB-lite"/>
    </source>
</evidence>
<dbReference type="Proteomes" id="UP001151518">
    <property type="component" value="Unassembled WGS sequence"/>
</dbReference>
<reference evidence="3" key="1">
    <citation type="submission" date="2022-07" db="EMBL/GenBank/DDBJ databases">
        <title>Phylogenomic reconstructions and comparative analyses of Kickxellomycotina fungi.</title>
        <authorList>
            <person name="Reynolds N.K."/>
            <person name="Stajich J.E."/>
            <person name="Barry K."/>
            <person name="Grigoriev I.V."/>
            <person name="Crous P."/>
            <person name="Smith M.E."/>
        </authorList>
    </citation>
    <scope>NUCLEOTIDE SEQUENCE</scope>
    <source>
        <strain evidence="3">NRRL 3115</strain>
    </source>
</reference>
<protein>
    <recommendedName>
        <fullName evidence="2">PB1 domain-containing protein</fullName>
    </recommendedName>
</protein>
<sequence>MTDSSLSDRDAPLHDPSDATMSRSLRERVANKLGLGKGGNKARRGSTPRTSLIPVNGTQSPAKSIGSHDMEQLNDRLQRLKADGATDPISVPFRVKFVNSKGEATMADVYPTEEFKDIVQKVTEKLRMSRRSDYVLMYKDTDDEEIGVACTDNLREMFSIFEPGSRLQLRIVPFNIINSGALDSIAKIWEYGQTPNVFISDPNMPSSASDAGSDASSVSVNLTKITLETQKQQPEMAEKPKPAAVEDVVDAATAAVAATVAQSTKSDATSHDAVSSTKTQPPTPVPSPPKQTPVLSPKLKTQPSTPVQSPKTKDAEELRQAIMLMSANLTLAIESLGTKLTRNFDKLSTEQAKIIDTLGNATKLKEENVAITEAKTEEVKVNGAVAGKEEQITATTTTITTAVKDDVVEEKVEEADVAVGKVDDVGASSLEDIKVTIEDRVEVEKAEETKTEVKVEEVKVEEAKVEEIKIAEVKVEEVKTEAKTETTTEIKTEELKTEGTDETKIEKIETKVETTTTKEEPANGKKKHSRQEVKFAVEEDRDSDDETIHVEVIDETQSVASASSFGSNGTKMNEKIDIKVTENVPAASNGPKKEKVNIKVTESVPASSTSSCGSNGTKERINIKVTENVPSHKTRTERIRVHVEEPVPNYGFVNNKKATEAFAYHLSAANFAFHSNPYSSSFFKHGFAEAGIPSHFAHPCMMTSPFECVSGCSCTHNQSCSFCANGR</sequence>
<feature type="region of interest" description="Disordered" evidence="1">
    <location>
        <begin position="1"/>
        <end position="67"/>
    </location>
</feature>
<dbReference type="InterPro" id="IPR000270">
    <property type="entry name" value="PB1_dom"/>
</dbReference>
<name>A0A9W8G7R7_9FUNG</name>
<comment type="caution">
    <text evidence="3">The sequence shown here is derived from an EMBL/GenBank/DDBJ whole genome shotgun (WGS) entry which is preliminary data.</text>
</comment>
<feature type="compositionally biased region" description="Basic and acidic residues" evidence="1">
    <location>
        <begin position="514"/>
        <end position="523"/>
    </location>
</feature>
<dbReference type="PROSITE" id="PS51745">
    <property type="entry name" value="PB1"/>
    <property type="match status" value="1"/>
</dbReference>
<feature type="region of interest" description="Disordered" evidence="1">
    <location>
        <begin position="263"/>
        <end position="314"/>
    </location>
</feature>
<accession>A0A9W8G7R7</accession>
<gene>
    <name evidence="3" type="ORF">GGI25_002879</name>
</gene>
<feature type="compositionally biased region" description="Polar residues" evidence="1">
    <location>
        <begin position="299"/>
        <end position="310"/>
    </location>
</feature>
<evidence type="ECO:0000313" key="3">
    <source>
        <dbReference type="EMBL" id="KAJ2677781.1"/>
    </source>
</evidence>